<dbReference type="SMART" id="SM00382">
    <property type="entry name" value="AAA"/>
    <property type="match status" value="2"/>
</dbReference>
<dbReference type="InterPro" id="IPR050773">
    <property type="entry name" value="CbxX/CfxQ_RuBisCO_ESX"/>
</dbReference>
<dbReference type="PRINTS" id="PR00819">
    <property type="entry name" value="CBXCFQXSUPER"/>
</dbReference>
<dbReference type="CDD" id="cd00009">
    <property type="entry name" value="AAA"/>
    <property type="match status" value="1"/>
</dbReference>
<dbReference type="AlphaFoldDB" id="A0A1G7YZ08"/>
<dbReference type="EMBL" id="FNDK01000001">
    <property type="protein sequence ID" value="SDH01644.1"/>
    <property type="molecule type" value="Genomic_DNA"/>
</dbReference>
<keyword evidence="2" id="KW-0547">Nucleotide-binding</keyword>
<dbReference type="RefSeq" id="WP_091270571.1">
    <property type="nucleotide sequence ID" value="NZ_FNDK01000001.1"/>
</dbReference>
<proteinExistence type="inferred from homology"/>
<evidence type="ECO:0000256" key="2">
    <source>
        <dbReference type="ARBA" id="ARBA00022741"/>
    </source>
</evidence>
<accession>A0A1G7YZ08</accession>
<dbReference type="OrthoDB" id="9806903at2"/>
<name>A0A1G7YZ08_9BACI</name>
<dbReference type="SUPFAM" id="SSF52540">
    <property type="entry name" value="P-loop containing nucleoside triphosphate hydrolases"/>
    <property type="match status" value="2"/>
</dbReference>
<dbReference type="Proteomes" id="UP000199163">
    <property type="component" value="Unassembled WGS sequence"/>
</dbReference>
<dbReference type="InterPro" id="IPR000641">
    <property type="entry name" value="CbxX/CfxQ"/>
</dbReference>
<dbReference type="Gene3D" id="1.10.8.60">
    <property type="match status" value="1"/>
</dbReference>
<dbReference type="Pfam" id="PF00004">
    <property type="entry name" value="AAA"/>
    <property type="match status" value="2"/>
</dbReference>
<keyword evidence="3" id="KW-0067">ATP-binding</keyword>
<evidence type="ECO:0000313" key="6">
    <source>
        <dbReference type="Proteomes" id="UP000199163"/>
    </source>
</evidence>
<dbReference type="InterPro" id="IPR027417">
    <property type="entry name" value="P-loop_NTPase"/>
</dbReference>
<dbReference type="InterPro" id="IPR041627">
    <property type="entry name" value="AAA_lid_6"/>
</dbReference>
<dbReference type="GO" id="GO:0005524">
    <property type="term" value="F:ATP binding"/>
    <property type="evidence" value="ECO:0007669"/>
    <property type="project" value="UniProtKB-KW"/>
</dbReference>
<dbReference type="PANTHER" id="PTHR43392:SF2">
    <property type="entry name" value="AAA-TYPE ATPASE FAMILY PROTEIN _ ANKYRIN REPEAT FAMILY PROTEIN"/>
    <property type="match status" value="1"/>
</dbReference>
<dbReference type="PANTHER" id="PTHR43392">
    <property type="entry name" value="AAA-TYPE ATPASE FAMILY PROTEIN / ANKYRIN REPEAT FAMILY PROTEIN"/>
    <property type="match status" value="1"/>
</dbReference>
<feature type="domain" description="AAA+ ATPase" evidence="4">
    <location>
        <begin position="553"/>
        <end position="691"/>
    </location>
</feature>
<dbReference type="FunFam" id="3.40.50.300:FF:000216">
    <property type="entry name" value="Type VII secretion ATPase EccA"/>
    <property type="match status" value="2"/>
</dbReference>
<dbReference type="STRING" id="568899.SAMN05192534_101329"/>
<evidence type="ECO:0000256" key="3">
    <source>
        <dbReference type="ARBA" id="ARBA00022840"/>
    </source>
</evidence>
<dbReference type="InterPro" id="IPR003959">
    <property type="entry name" value="ATPase_AAA_core"/>
</dbReference>
<gene>
    <name evidence="5" type="ORF">SAMN05192534_101329</name>
</gene>
<dbReference type="GO" id="GO:0016887">
    <property type="term" value="F:ATP hydrolysis activity"/>
    <property type="evidence" value="ECO:0007669"/>
    <property type="project" value="InterPro"/>
</dbReference>
<dbReference type="InterPro" id="IPR003593">
    <property type="entry name" value="AAA+_ATPase"/>
</dbReference>
<sequence length="791" mass="89686">MAISNHSNVEHHLQIWEEHVGHYSLQEAQQILDEADIQIDSERKIAAKVYALLARDRYDKRGRFDPIVKYWMEYTKSLYNQEPAYLYMAALEQLEYMKENIFTQPLPSMRETDQSSARKKAAGQLQDIAEKERTVLQQTIENIEHNHIFWHTLASWHDITKTDIMNILEEGKASFETLQQAANDYIQTASGSFYSPEAVQTIKSTISHINHLKKEWSALLKRSTSLALDKENPLVELQQMIGLENIKKRVHRLYHYLQYQEQRKQRGYHLQDERSLHMILTGNPGTGKTMLARMLAKIYHHLGVLQRDDVLEADRSQLVGSYVGQTEEKTMNLVKEAVGGVLFVDEAYSLKREGMSGNDFGQTAIDTLVSAMTSGEYAGTFVVILAGYPDEMRQFLQSNPGLRSRFPESNHIHLPDYSLDELVEIADKVALDNDFIINNDGKRELTKRIETEQVDETFGNARTVKNIVMDAIFQKGASIGGDTAADRDDFALLSAEDMKDPVIEEKALHTESPLEQLESLIGLDEVKQEMKKLTAFIRIQNERRKADMKTAPVQLHTVFTGPPGTGKTTVAQLYASILKDIGLLKRGHTIVCGRSDLVAEYTGQTAAKTMRKVREALGGVLFIDEAYSLASPSGADFGKEALDTLVDEMTKHGENLVVILSGYSRPMKQLFQVNPGLTSRFKKTFYFPPFTSEELTSVTVQYVQNMGYYFEQGAADELHRVYQTMDTSGNARFAVDFAEEIFQQHAFRIMNDKKTSTDSLQLIQTTDIYAAKADKQVESEDNTNESHSNKH</sequence>
<organism evidence="5 6">
    <name type="scientific">Alteribacillus persepolensis</name>
    <dbReference type="NCBI Taxonomy" id="568899"/>
    <lineage>
        <taxon>Bacteria</taxon>
        <taxon>Bacillati</taxon>
        <taxon>Bacillota</taxon>
        <taxon>Bacilli</taxon>
        <taxon>Bacillales</taxon>
        <taxon>Bacillaceae</taxon>
        <taxon>Alteribacillus</taxon>
    </lineage>
</organism>
<evidence type="ECO:0000256" key="1">
    <source>
        <dbReference type="ARBA" id="ARBA00010378"/>
    </source>
</evidence>
<evidence type="ECO:0000259" key="4">
    <source>
        <dbReference type="SMART" id="SM00382"/>
    </source>
</evidence>
<dbReference type="Gene3D" id="3.40.50.300">
    <property type="entry name" value="P-loop containing nucleotide triphosphate hydrolases"/>
    <property type="match status" value="2"/>
</dbReference>
<keyword evidence="6" id="KW-1185">Reference proteome</keyword>
<feature type="domain" description="AAA+ ATPase" evidence="4">
    <location>
        <begin position="274"/>
        <end position="416"/>
    </location>
</feature>
<dbReference type="Pfam" id="PF17866">
    <property type="entry name" value="AAA_lid_6"/>
    <property type="match status" value="2"/>
</dbReference>
<evidence type="ECO:0000313" key="5">
    <source>
        <dbReference type="EMBL" id="SDH01644.1"/>
    </source>
</evidence>
<reference evidence="5 6" key="1">
    <citation type="submission" date="2016-10" db="EMBL/GenBank/DDBJ databases">
        <authorList>
            <person name="de Groot N.N."/>
        </authorList>
    </citation>
    <scope>NUCLEOTIDE SEQUENCE [LARGE SCALE GENOMIC DNA]</scope>
    <source>
        <strain evidence="5 6">DSM 21632</strain>
    </source>
</reference>
<protein>
    <submittedName>
        <fullName evidence="5">AAA+-type ATPase, SpoVK/Ycf46/Vps4 family</fullName>
    </submittedName>
</protein>
<comment type="similarity">
    <text evidence="1">Belongs to the CbxX/CfxQ family.</text>
</comment>